<dbReference type="Proteomes" id="UP000040576">
    <property type="component" value="Unassembled WGS sequence"/>
</dbReference>
<keyword evidence="1" id="KW-0175">Coiled coil</keyword>
<accession>A0A090IWF2</accession>
<evidence type="ECO:0000256" key="2">
    <source>
        <dbReference type="SAM" id="Phobius"/>
    </source>
</evidence>
<evidence type="ECO:0000313" key="3">
    <source>
        <dbReference type="EMBL" id="CEE02037.1"/>
    </source>
</evidence>
<keyword evidence="4" id="KW-1185">Reference proteome</keyword>
<keyword evidence="2" id="KW-0812">Transmembrane</keyword>
<keyword evidence="2" id="KW-1133">Transmembrane helix</keyword>
<evidence type="ECO:0008006" key="5">
    <source>
        <dbReference type="Google" id="ProtNLM"/>
    </source>
</evidence>
<proteinExistence type="predicted"/>
<dbReference type="AlphaFoldDB" id="A0A090IWF2"/>
<feature type="transmembrane region" description="Helical" evidence="2">
    <location>
        <begin position="6"/>
        <end position="26"/>
    </location>
</feature>
<protein>
    <recommendedName>
        <fullName evidence="5">Aminodeoxychorismate lyase</fullName>
    </recommendedName>
</protein>
<gene>
    <name evidence="3" type="ORF">BT1A1_2216</name>
</gene>
<dbReference type="EMBL" id="CCRF01000064">
    <property type="protein sequence ID" value="CEE02037.1"/>
    <property type="molecule type" value="Genomic_DNA"/>
</dbReference>
<reference evidence="3 4" key="1">
    <citation type="submission" date="2014-07" db="EMBL/GenBank/DDBJ databases">
        <authorList>
            <person name="Wibberg Daniel"/>
        </authorList>
    </citation>
    <scope>NUCLEOTIDE SEQUENCE [LARGE SCALE GENOMIC DNA]</scope>
</reference>
<evidence type="ECO:0000313" key="4">
    <source>
        <dbReference type="Proteomes" id="UP000040576"/>
    </source>
</evidence>
<keyword evidence="2" id="KW-0472">Membrane</keyword>
<dbReference type="RefSeq" id="WP_034771063.1">
    <property type="nucleotide sequence ID" value="NZ_CCRF01000064.1"/>
</dbReference>
<evidence type="ECO:0000256" key="1">
    <source>
        <dbReference type="SAM" id="Coils"/>
    </source>
</evidence>
<sequence>MNRLNVRFFSIGMLVASIIIFLYGFFFENDTAKSEPTAEKEGYTLVEKDRLDLFKEKIAGLEAENADLKKTIEESKNAPTNTAEQEQEKQQVFMFEIREGMSLEDIARGLAGIHIITDQNDFINFMVQNGYEKRVQPGQYEFKQGISNQEIADMITK</sequence>
<feature type="coiled-coil region" evidence="1">
    <location>
        <begin position="51"/>
        <end position="78"/>
    </location>
</feature>
<name>A0A090IWF2_9BACI</name>
<organism evidence="3 4">
    <name type="scientific">Caldibacillus thermoamylovorans</name>
    <dbReference type="NCBI Taxonomy" id="35841"/>
    <lineage>
        <taxon>Bacteria</taxon>
        <taxon>Bacillati</taxon>
        <taxon>Bacillota</taxon>
        <taxon>Bacilli</taxon>
        <taxon>Bacillales</taxon>
        <taxon>Bacillaceae</taxon>
        <taxon>Caldibacillus</taxon>
    </lineage>
</organism>
<dbReference type="Gene3D" id="3.30.1490.480">
    <property type="entry name" value="Endolytic murein transglycosylase"/>
    <property type="match status" value="1"/>
</dbReference>